<dbReference type="Proteomes" id="UP000605201">
    <property type="component" value="Unassembled WGS sequence"/>
</dbReference>
<accession>A0A8J6P362</accession>
<evidence type="ECO:0000313" key="2">
    <source>
        <dbReference type="Proteomes" id="UP000605201"/>
    </source>
</evidence>
<dbReference type="AlphaFoldDB" id="A0A8J6P362"/>
<evidence type="ECO:0000313" key="1">
    <source>
        <dbReference type="EMBL" id="MBC8434215.1"/>
    </source>
</evidence>
<proteinExistence type="predicted"/>
<organism evidence="1 2">
    <name type="scientific">Candidatus Desulfatibia vada</name>
    <dbReference type="NCBI Taxonomy" id="2841696"/>
    <lineage>
        <taxon>Bacteria</taxon>
        <taxon>Pseudomonadati</taxon>
        <taxon>Thermodesulfobacteriota</taxon>
        <taxon>Desulfobacteria</taxon>
        <taxon>Desulfobacterales</taxon>
        <taxon>Desulfobacterales incertae sedis</taxon>
        <taxon>Candidatus Desulfatibia</taxon>
    </lineage>
</organism>
<name>A0A8J6P362_9BACT</name>
<dbReference type="EMBL" id="JACNIG010000398">
    <property type="protein sequence ID" value="MBC8434215.1"/>
    <property type="molecule type" value="Genomic_DNA"/>
</dbReference>
<gene>
    <name evidence="1" type="ORF">H8D96_20085</name>
</gene>
<reference evidence="1 2" key="1">
    <citation type="submission" date="2020-08" db="EMBL/GenBank/DDBJ databases">
        <title>Bridging the membrane lipid divide: bacteria of the FCB group superphylum have the potential to synthesize archaeal ether lipids.</title>
        <authorList>
            <person name="Villanueva L."/>
            <person name="Von Meijenfeldt F.A.B."/>
            <person name="Westbye A.B."/>
            <person name="Yadav S."/>
            <person name="Hopmans E.C."/>
            <person name="Dutilh B.E."/>
            <person name="Sinninghe Damste J.S."/>
        </authorList>
    </citation>
    <scope>NUCLEOTIDE SEQUENCE [LARGE SCALE GENOMIC DNA]</scope>
    <source>
        <strain evidence="1">NIOZ-UU17</strain>
    </source>
</reference>
<sequence length="83" mass="9825">MWDYPTMSTSTVDTKKRVILPACRPGDIFDIQQQAEGRFLLIRLEKPERAERMSRRACMEAMRKAPLRPTMMWGKLRELTREP</sequence>
<protein>
    <submittedName>
        <fullName evidence="1">Uncharacterized protein</fullName>
    </submittedName>
</protein>
<comment type="caution">
    <text evidence="1">The sequence shown here is derived from an EMBL/GenBank/DDBJ whole genome shotgun (WGS) entry which is preliminary data.</text>
</comment>